<feature type="transmembrane region" description="Helical" evidence="8">
    <location>
        <begin position="307"/>
        <end position="330"/>
    </location>
</feature>
<dbReference type="Pfam" id="PF01594">
    <property type="entry name" value="AI-2E_transport"/>
    <property type="match status" value="1"/>
</dbReference>
<protein>
    <submittedName>
        <fullName evidence="9">AI-2E family transporter</fullName>
    </submittedName>
</protein>
<feature type="transmembrane region" description="Helical" evidence="8">
    <location>
        <begin position="150"/>
        <end position="171"/>
    </location>
</feature>
<evidence type="ECO:0000256" key="6">
    <source>
        <dbReference type="ARBA" id="ARBA00022989"/>
    </source>
</evidence>
<evidence type="ECO:0000256" key="1">
    <source>
        <dbReference type="ARBA" id="ARBA00004651"/>
    </source>
</evidence>
<dbReference type="EMBL" id="VKID01000001">
    <property type="protein sequence ID" value="TRX99738.1"/>
    <property type="molecule type" value="Genomic_DNA"/>
</dbReference>
<keyword evidence="7 8" id="KW-0472">Membrane</keyword>
<evidence type="ECO:0000313" key="10">
    <source>
        <dbReference type="Proteomes" id="UP000315938"/>
    </source>
</evidence>
<keyword evidence="5 8" id="KW-0812">Transmembrane</keyword>
<keyword evidence="6 8" id="KW-1133">Transmembrane helix</keyword>
<dbReference type="RefSeq" id="WP_143215653.1">
    <property type="nucleotide sequence ID" value="NZ_JACAOE010000001.1"/>
</dbReference>
<comment type="subcellular location">
    <subcellularLocation>
        <location evidence="1">Cell membrane</location>
        <topology evidence="1">Multi-pass membrane protein</topology>
    </subcellularLocation>
</comment>
<feature type="transmembrane region" description="Helical" evidence="8">
    <location>
        <begin position="233"/>
        <end position="253"/>
    </location>
</feature>
<gene>
    <name evidence="9" type="ORF">FNV44_01480</name>
</gene>
<dbReference type="GO" id="GO:0005886">
    <property type="term" value="C:plasma membrane"/>
    <property type="evidence" value="ECO:0007669"/>
    <property type="project" value="UniProtKB-SubCell"/>
</dbReference>
<comment type="caution">
    <text evidence="9">The sequence shown here is derived from an EMBL/GenBank/DDBJ whole genome shotgun (WGS) entry which is preliminary data.</text>
</comment>
<feature type="transmembrane region" description="Helical" evidence="8">
    <location>
        <begin position="7"/>
        <end position="25"/>
    </location>
</feature>
<dbReference type="AlphaFoldDB" id="A0A553IHR3"/>
<dbReference type="GO" id="GO:0055085">
    <property type="term" value="P:transmembrane transport"/>
    <property type="evidence" value="ECO:0007669"/>
    <property type="project" value="TreeGrafter"/>
</dbReference>
<reference evidence="9 10" key="1">
    <citation type="submission" date="2019-07" db="EMBL/GenBank/DDBJ databases">
        <title>Genome sequence of Acholeplasma laidlawii strain with increased resistance to erythromycin.</title>
        <authorList>
            <person name="Medvedeva E.S."/>
            <person name="Baranova N.B."/>
            <person name="Siniagina M.N."/>
            <person name="Mouzykantov A."/>
            <person name="Chernova O.A."/>
            <person name="Chernov V.M."/>
        </authorList>
    </citation>
    <scope>NUCLEOTIDE SEQUENCE [LARGE SCALE GENOMIC DNA]</scope>
    <source>
        <strain evidence="9 10">PG8REry</strain>
    </source>
</reference>
<proteinExistence type="inferred from homology"/>
<feature type="transmembrane region" description="Helical" evidence="8">
    <location>
        <begin position="259"/>
        <end position="286"/>
    </location>
</feature>
<feature type="transmembrane region" description="Helical" evidence="8">
    <location>
        <begin position="31"/>
        <end position="52"/>
    </location>
</feature>
<comment type="similarity">
    <text evidence="2">Belongs to the autoinducer-2 exporter (AI-2E) (TC 2.A.86) family.</text>
</comment>
<evidence type="ECO:0000256" key="8">
    <source>
        <dbReference type="SAM" id="Phobius"/>
    </source>
</evidence>
<evidence type="ECO:0000256" key="7">
    <source>
        <dbReference type="ARBA" id="ARBA00023136"/>
    </source>
</evidence>
<evidence type="ECO:0000256" key="4">
    <source>
        <dbReference type="ARBA" id="ARBA00022475"/>
    </source>
</evidence>
<dbReference type="PANTHER" id="PTHR21716:SF53">
    <property type="entry name" value="PERMEASE PERM-RELATED"/>
    <property type="match status" value="1"/>
</dbReference>
<evidence type="ECO:0000256" key="3">
    <source>
        <dbReference type="ARBA" id="ARBA00022448"/>
    </source>
</evidence>
<dbReference type="Proteomes" id="UP000315938">
    <property type="component" value="Unassembled WGS sequence"/>
</dbReference>
<sequence length="358" mass="39781">MKKVNFKLVNILLLLLIIILAIFVLPNISGYLGQAFSALLPLIIAFTLAYILNPLINLLQKYKIPRWLGILIVYTIVTIFFVYLIWGVLKPAVDSIGNISVGIENIMIEIGDILNVDTTSMSSYIIGLVDEIIIEITNFFTASGGTVGQVWNTIISGAVVIVVGIIFLLNFPRIRQRIKEYLTITVKHKTVSFVRTLDNELTNYLVAEIIIAAIQALEYGTLMLILSIFFPEFLVFVPLVALVAAVLSLIPYFGGYFSILFTAVIVMTVPSAAYGMIAIGIFMLIFPQLDAYVINPKIYQTKLNLNPISTIAFVLLGQAFFGIIGAILSVPFQVVLEVTMQYYKDNIKSSIKKINEHL</sequence>
<feature type="transmembrane region" description="Helical" evidence="8">
    <location>
        <begin position="64"/>
        <end position="86"/>
    </location>
</feature>
<name>A0A553IHR3_ACHLA</name>
<keyword evidence="3" id="KW-0813">Transport</keyword>
<dbReference type="PANTHER" id="PTHR21716">
    <property type="entry name" value="TRANSMEMBRANE PROTEIN"/>
    <property type="match status" value="1"/>
</dbReference>
<dbReference type="InterPro" id="IPR002549">
    <property type="entry name" value="AI-2E-like"/>
</dbReference>
<evidence type="ECO:0000313" key="9">
    <source>
        <dbReference type="EMBL" id="TRX99738.1"/>
    </source>
</evidence>
<keyword evidence="4" id="KW-1003">Cell membrane</keyword>
<organism evidence="9 10">
    <name type="scientific">Acholeplasma laidlawii</name>
    <dbReference type="NCBI Taxonomy" id="2148"/>
    <lineage>
        <taxon>Bacteria</taxon>
        <taxon>Bacillati</taxon>
        <taxon>Mycoplasmatota</taxon>
        <taxon>Mollicutes</taxon>
        <taxon>Acholeplasmatales</taxon>
        <taxon>Acholeplasmataceae</taxon>
        <taxon>Acholeplasma</taxon>
    </lineage>
</organism>
<accession>A0A553IHR3</accession>
<evidence type="ECO:0000256" key="2">
    <source>
        <dbReference type="ARBA" id="ARBA00009773"/>
    </source>
</evidence>
<evidence type="ECO:0000256" key="5">
    <source>
        <dbReference type="ARBA" id="ARBA00022692"/>
    </source>
</evidence>